<feature type="region of interest" description="Disordered" evidence="1">
    <location>
        <begin position="559"/>
        <end position="611"/>
    </location>
</feature>
<comment type="caution">
    <text evidence="2">The sequence shown here is derived from an EMBL/GenBank/DDBJ whole genome shotgun (WGS) entry which is preliminary data.</text>
</comment>
<gene>
    <name evidence="2" type="ORF">Glove_242g219</name>
</gene>
<dbReference type="OrthoDB" id="2398277at2759"/>
<evidence type="ECO:0000313" key="2">
    <source>
        <dbReference type="EMBL" id="RHZ72532.1"/>
    </source>
</evidence>
<feature type="compositionally biased region" description="Acidic residues" evidence="1">
    <location>
        <begin position="559"/>
        <end position="581"/>
    </location>
</feature>
<proteinExistence type="predicted"/>
<name>A0A397ICA0_9GLOM</name>
<accession>A0A397ICA0</accession>
<organism evidence="2 3">
    <name type="scientific">Diversispora epigaea</name>
    <dbReference type="NCBI Taxonomy" id="1348612"/>
    <lineage>
        <taxon>Eukaryota</taxon>
        <taxon>Fungi</taxon>
        <taxon>Fungi incertae sedis</taxon>
        <taxon>Mucoromycota</taxon>
        <taxon>Glomeromycotina</taxon>
        <taxon>Glomeromycetes</taxon>
        <taxon>Diversisporales</taxon>
        <taxon>Diversisporaceae</taxon>
        <taxon>Diversispora</taxon>
    </lineage>
</organism>
<feature type="compositionally biased region" description="Basic and acidic residues" evidence="1">
    <location>
        <begin position="582"/>
        <end position="596"/>
    </location>
</feature>
<reference evidence="2 3" key="1">
    <citation type="submission" date="2018-08" db="EMBL/GenBank/DDBJ databases">
        <title>Genome and evolution of the arbuscular mycorrhizal fungus Diversispora epigaea (formerly Glomus versiforme) and its bacterial endosymbionts.</title>
        <authorList>
            <person name="Sun X."/>
            <person name="Fei Z."/>
            <person name="Harrison M."/>
        </authorList>
    </citation>
    <scope>NUCLEOTIDE SEQUENCE [LARGE SCALE GENOMIC DNA]</scope>
    <source>
        <strain evidence="2 3">IT104</strain>
    </source>
</reference>
<sequence>MSSFLSRQAAKEQGYFLNILRGSKKGKRSTSPYPKVSPKTPFKKISRQMTPEEFGSVQQSENLTGRRPLFRDITEEIARLPTPQVIIDEGGNGTGDGGNRMEDGGNRTEEDGNRTEESVAGAHEASSVHGETGASQEIVSRKRRREDDDDSVPITRRDIKILLHHLEEQNEIIQRLNTEVSYVRKLLEKGGMGDFTSTDEFIKKFINAITKYSITKKIYASENELKEAASHIGYKEFPDYFEDWDQKRWSFYYDTKISSKLKAKHRHRRGTIADKIRKTIFMTFGENDLPKITTKSSADVIKNWKESYEIKNAYRKFNDDVFCSQILQRCWTSRPSEEQSAFTISVINYIFNPNIYSIQIKDEGIRHYMKKTQEKMNANEKIQFLEEEFNEEEEEGEEEDEEGEDGEEGEKEITQEVTEEIKGSGEDEEGELKAKHRHRRGTIADKIRKTIFMTFGENDLPKITTKSSADVIKNWKESYEIKNAYRKFNDDVFCSQILQRCWTSRPSEEQSAFTISVIKYIFNPNIYSIQIKDEGIRHYMKKTQEKMNANEKIQFLEEEFNEEEEEGEEEDEEGEDGEEGEKEITQEVTEEIKGSGEDEEGEVLATGFAIR</sequence>
<feature type="region of interest" description="Disordered" evidence="1">
    <location>
        <begin position="17"/>
        <end position="63"/>
    </location>
</feature>
<evidence type="ECO:0000256" key="1">
    <source>
        <dbReference type="SAM" id="MobiDB-lite"/>
    </source>
</evidence>
<feature type="compositionally biased region" description="Basic and acidic residues" evidence="1">
    <location>
        <begin position="411"/>
        <end position="425"/>
    </location>
</feature>
<dbReference type="AlphaFoldDB" id="A0A397ICA0"/>
<feature type="region of interest" description="Disordered" evidence="1">
    <location>
        <begin position="85"/>
        <end position="151"/>
    </location>
</feature>
<feature type="compositionally biased region" description="Basic and acidic residues" evidence="1">
    <location>
        <begin position="99"/>
        <end position="117"/>
    </location>
</feature>
<feature type="compositionally biased region" description="Acidic residues" evidence="1">
    <location>
        <begin position="388"/>
        <end position="410"/>
    </location>
</feature>
<protein>
    <submittedName>
        <fullName evidence="2">Uncharacterized protein</fullName>
    </submittedName>
</protein>
<dbReference type="Proteomes" id="UP000266861">
    <property type="component" value="Unassembled WGS sequence"/>
</dbReference>
<evidence type="ECO:0000313" key="3">
    <source>
        <dbReference type="Proteomes" id="UP000266861"/>
    </source>
</evidence>
<dbReference type="EMBL" id="PQFF01000224">
    <property type="protein sequence ID" value="RHZ72532.1"/>
    <property type="molecule type" value="Genomic_DNA"/>
</dbReference>
<feature type="region of interest" description="Disordered" evidence="1">
    <location>
        <begin position="388"/>
        <end position="439"/>
    </location>
</feature>
<keyword evidence="3" id="KW-1185">Reference proteome</keyword>